<dbReference type="GO" id="GO:0038023">
    <property type="term" value="F:signaling receptor activity"/>
    <property type="evidence" value="ECO:0007669"/>
    <property type="project" value="TreeGrafter"/>
</dbReference>
<reference evidence="9" key="1">
    <citation type="journal article" date="2013" name="Nature">
        <title>The genomes of four tapeworm species reveal adaptations to parasitism.</title>
        <authorList>
            <person name="Tsai I.J."/>
            <person name="Zarowiecki M."/>
            <person name="Holroyd N."/>
            <person name="Garciarrubio A."/>
            <person name="Sanchez-Flores A."/>
            <person name="Brooks K.L."/>
            <person name="Tracey A."/>
            <person name="Bobes R.J."/>
            <person name="Fragoso G."/>
            <person name="Sciutto E."/>
            <person name="Aslett M."/>
            <person name="Beasley H."/>
            <person name="Bennett H.M."/>
            <person name="Cai J."/>
            <person name="Camicia F."/>
            <person name="Clark R."/>
            <person name="Cucher M."/>
            <person name="De Silva N."/>
            <person name="Day T.A."/>
            <person name="Deplazes P."/>
            <person name="Estrada K."/>
            <person name="Fernandez C."/>
            <person name="Holland P.W."/>
            <person name="Hou J."/>
            <person name="Hu S."/>
            <person name="Huckvale T."/>
            <person name="Hung S.S."/>
            <person name="Kamenetzky L."/>
            <person name="Keane J.A."/>
            <person name="Kiss F."/>
            <person name="Koziol U."/>
            <person name="Lambert O."/>
            <person name="Liu K."/>
            <person name="Luo X."/>
            <person name="Luo Y."/>
            <person name="Macchiaroli N."/>
            <person name="Nichol S."/>
            <person name="Paps J."/>
            <person name="Parkinson J."/>
            <person name="Pouchkina-Stantcheva N."/>
            <person name="Riddiford N."/>
            <person name="Rosenzvit M."/>
            <person name="Salinas G."/>
            <person name="Wasmuth J.D."/>
            <person name="Zamanian M."/>
            <person name="Zheng Y."/>
            <person name="Cai X."/>
            <person name="Soberon X."/>
            <person name="Olson P.D."/>
            <person name="Laclette J.P."/>
            <person name="Brehm K."/>
            <person name="Berriman M."/>
            <person name="Garciarrubio A."/>
            <person name="Bobes R.J."/>
            <person name="Fragoso G."/>
            <person name="Sanchez-Flores A."/>
            <person name="Estrada K."/>
            <person name="Cevallos M.A."/>
            <person name="Morett E."/>
            <person name="Gonzalez V."/>
            <person name="Portillo T."/>
            <person name="Ochoa-Leyva A."/>
            <person name="Jose M.V."/>
            <person name="Sciutto E."/>
            <person name="Landa A."/>
            <person name="Jimenez L."/>
            <person name="Valdes V."/>
            <person name="Carrero J.C."/>
            <person name="Larralde C."/>
            <person name="Morales-Montor J."/>
            <person name="Limon-Lason J."/>
            <person name="Soberon X."/>
            <person name="Laclette J.P."/>
        </authorList>
    </citation>
    <scope>NUCLEOTIDE SEQUENCE [LARGE SCALE GENOMIC DNA]</scope>
</reference>
<dbReference type="EMBL" id="LN902842">
    <property type="protein sequence ID" value="CDS42522.1"/>
    <property type="molecule type" value="Genomic_DNA"/>
</dbReference>
<evidence type="ECO:0000256" key="5">
    <source>
        <dbReference type="ARBA" id="ARBA00023136"/>
    </source>
</evidence>
<evidence type="ECO:0000256" key="3">
    <source>
        <dbReference type="ARBA" id="ARBA00022692"/>
    </source>
</evidence>
<name>A0A068YGT6_ECHMU</name>
<dbReference type="PANTHER" id="PTHR20855:SF52">
    <property type="entry name" value="ADIPONECTIN RECEPTOR PROTEIN"/>
    <property type="match status" value="1"/>
</dbReference>
<feature type="transmembrane region" description="Helical" evidence="7">
    <location>
        <begin position="282"/>
        <end position="300"/>
    </location>
</feature>
<keyword evidence="6" id="KW-0862">Zinc</keyword>
<proteinExistence type="inferred from homology"/>
<feature type="binding site" evidence="6">
    <location>
        <position position="237"/>
    </location>
    <ligand>
        <name>Zn(2+)</name>
        <dbReference type="ChEBI" id="CHEBI:29105"/>
    </ligand>
</feature>
<dbReference type="GO" id="GO:0046872">
    <property type="term" value="F:metal ion binding"/>
    <property type="evidence" value="ECO:0007669"/>
    <property type="project" value="UniProtKB-KW"/>
</dbReference>
<dbReference type="Proteomes" id="UP000017246">
    <property type="component" value="Unassembled WGS sequence"/>
</dbReference>
<feature type="transmembrane region" description="Helical" evidence="7">
    <location>
        <begin position="346"/>
        <end position="365"/>
    </location>
</feature>
<reference evidence="9" key="2">
    <citation type="submission" date="2015-11" db="EMBL/GenBank/DDBJ databases">
        <authorList>
            <person name="Zhang Y."/>
            <person name="Guo Z."/>
        </authorList>
    </citation>
    <scope>NUCLEOTIDE SEQUENCE</scope>
</reference>
<feature type="signal peptide" evidence="8">
    <location>
        <begin position="1"/>
        <end position="27"/>
    </location>
</feature>
<keyword evidence="6" id="KW-0479">Metal-binding</keyword>
<feature type="binding site" evidence="6">
    <location>
        <position position="383"/>
    </location>
    <ligand>
        <name>Zn(2+)</name>
        <dbReference type="ChEBI" id="CHEBI:29105"/>
    </ligand>
</feature>
<feature type="binding site" evidence="6">
    <location>
        <position position="387"/>
    </location>
    <ligand>
        <name>Zn(2+)</name>
        <dbReference type="ChEBI" id="CHEBI:29105"/>
    </ligand>
</feature>
<feature type="transmembrane region" description="Helical" evidence="7">
    <location>
        <begin position="257"/>
        <end position="275"/>
    </location>
</feature>
<dbReference type="OrthoDB" id="5585746at2759"/>
<dbReference type="GO" id="GO:0033211">
    <property type="term" value="P:adiponectin-activated signaling pathway"/>
    <property type="evidence" value="ECO:0007669"/>
    <property type="project" value="TreeGrafter"/>
</dbReference>
<dbReference type="PANTHER" id="PTHR20855">
    <property type="entry name" value="ADIPOR/PROGESTIN RECEPTOR-RELATED"/>
    <property type="match status" value="1"/>
</dbReference>
<dbReference type="AlphaFoldDB" id="A0A068YGT6"/>
<keyword evidence="5 7" id="KW-0472">Membrane</keyword>
<feature type="transmembrane region" description="Helical" evidence="7">
    <location>
        <begin position="186"/>
        <end position="205"/>
    </location>
</feature>
<dbReference type="OMA" id="EHECNDE"/>
<evidence type="ECO:0000313" key="9">
    <source>
        <dbReference type="EMBL" id="CDS42522.1"/>
    </source>
</evidence>
<feature type="chain" id="PRO_5009741766" evidence="8">
    <location>
        <begin position="28"/>
        <end position="418"/>
    </location>
</feature>
<evidence type="ECO:0000256" key="8">
    <source>
        <dbReference type="SAM" id="SignalP"/>
    </source>
</evidence>
<dbReference type="GO" id="GO:0005886">
    <property type="term" value="C:plasma membrane"/>
    <property type="evidence" value="ECO:0007669"/>
    <property type="project" value="TreeGrafter"/>
</dbReference>
<feature type="transmembrane region" description="Helical" evidence="7">
    <location>
        <begin position="217"/>
        <end position="237"/>
    </location>
</feature>
<sequence length="418" mass="47863">MINSREGHSSFLAFLRFLLVLATLALARFPGPASVISPIAMSESTGDFDEVSCFELRRRRKHIRTRSVGVGLENAKNLPHPIISSKVAPSPPPAAAETSLFNHRRSASYSGTGENLFENATRAVEQAEEFMMQLWERVGWRVVHYSHLPEWLRDNDYLHWGHRPQLTSFEQCFRSIFRIHTETGNIWTHLIGCLCFLVLCISFLVHPGLDLPWDETLVITFFFVSAILALGFSWTFHTVYCYSEPVGRLFSNLDYMGIAYDIIGSFVPWIHYSFYCHVPSKIVYLSGIIILGVICMVISSQDRFCTPKYRSVRAGLFLSLGLSAVVPFVHYVFLEGFWNTMNSSGVSWLVLMAFLYITGALIYAFRIPECLYPGKFDIWFQSHQIFHVFVVLAALVHLNSILEIAEYRHSRRECYTRP</sequence>
<evidence type="ECO:0000256" key="2">
    <source>
        <dbReference type="ARBA" id="ARBA00007018"/>
    </source>
</evidence>
<comment type="subcellular location">
    <subcellularLocation>
        <location evidence="1">Membrane</location>
        <topology evidence="1">Multi-pass membrane protein</topology>
    </subcellularLocation>
</comment>
<keyword evidence="10" id="KW-1185">Reference proteome</keyword>
<dbReference type="Pfam" id="PF03006">
    <property type="entry name" value="HlyIII"/>
    <property type="match status" value="1"/>
</dbReference>
<accession>A0A068YGT6</accession>
<keyword evidence="8" id="KW-0732">Signal</keyword>
<dbReference type="eggNOG" id="KOG0748">
    <property type="taxonomic scope" value="Eukaryota"/>
</dbReference>
<organism evidence="9 10">
    <name type="scientific">Echinococcus multilocularis</name>
    <name type="common">Fox tapeworm</name>
    <dbReference type="NCBI Taxonomy" id="6211"/>
    <lineage>
        <taxon>Eukaryota</taxon>
        <taxon>Metazoa</taxon>
        <taxon>Spiralia</taxon>
        <taxon>Lophotrochozoa</taxon>
        <taxon>Platyhelminthes</taxon>
        <taxon>Cestoda</taxon>
        <taxon>Eucestoda</taxon>
        <taxon>Cyclophyllidea</taxon>
        <taxon>Taeniidae</taxon>
        <taxon>Echinococcus</taxon>
    </lineage>
</organism>
<evidence type="ECO:0000256" key="1">
    <source>
        <dbReference type="ARBA" id="ARBA00004141"/>
    </source>
</evidence>
<gene>
    <name evidence="9" type="ORF">EmuJ_001023700</name>
</gene>
<evidence type="ECO:0000256" key="4">
    <source>
        <dbReference type="ARBA" id="ARBA00022989"/>
    </source>
</evidence>
<evidence type="ECO:0000256" key="6">
    <source>
        <dbReference type="PIRSR" id="PIRSR604254-1"/>
    </source>
</evidence>
<comment type="similarity">
    <text evidence="2">Belongs to the ADIPOR family.</text>
</comment>
<keyword evidence="3 7" id="KW-0812">Transmembrane</keyword>
<evidence type="ECO:0000313" key="10">
    <source>
        <dbReference type="Proteomes" id="UP000017246"/>
    </source>
</evidence>
<dbReference type="STRING" id="6211.A0A068YGT6"/>
<evidence type="ECO:0000256" key="7">
    <source>
        <dbReference type="SAM" id="Phobius"/>
    </source>
</evidence>
<feature type="transmembrane region" description="Helical" evidence="7">
    <location>
        <begin position="385"/>
        <end position="402"/>
    </location>
</feature>
<feature type="transmembrane region" description="Helical" evidence="7">
    <location>
        <begin position="312"/>
        <end position="334"/>
    </location>
</feature>
<protein>
    <submittedName>
        <fullName evidence="9">Hly III</fullName>
    </submittedName>
</protein>
<dbReference type="InterPro" id="IPR004254">
    <property type="entry name" value="AdipoR/HlyIII-related"/>
</dbReference>
<keyword evidence="4 7" id="KW-1133">Transmembrane helix</keyword>